<evidence type="ECO:0000256" key="3">
    <source>
        <dbReference type="PROSITE-ProRule" id="PRU00289"/>
    </source>
</evidence>
<feature type="transmembrane region" description="Helical" evidence="5">
    <location>
        <begin position="107"/>
        <end position="129"/>
    </location>
</feature>
<dbReference type="eggNOG" id="COG1674">
    <property type="taxonomic scope" value="Bacteria"/>
</dbReference>
<dbReference type="Gene3D" id="3.40.50.300">
    <property type="entry name" value="P-loop containing nucleotide triphosphate hydrolases"/>
    <property type="match status" value="4"/>
</dbReference>
<keyword evidence="2 3" id="KW-0067">ATP-binding</keyword>
<sequence>MSASEGLVSSRQSLLSTRTTLSSNHGQPMLAPSDMRASKDDTGGPETFNRPPRILRILPTDEIEIPAPPAPPPLALSASLGFILIPAVTGVFYLIALVARGGQGGSVWFSLPIIIISFVSVGFGVWNYITQRRVQERARLEYANAYAETLAQVRAHLRRLDDDQRRVREENDPDPAALMDIAGGRGADALPEARLWERRPHDDDFLRLRVGRGDLPTSIAIKPPRANQFQYSPELRQALDLAREFSIVRNVPVTLPLRERGSMGIAGSDERVISFVYALVWQIVVHHAPNEVRLAAFWSIRFDSFWSWLRWLPHTRAFDDESYRLLARYDGDPEHLIQVRESLQRELRQRSEYGAANRPHVVVILDSYPDFGARDDMFGDLIVRGRDLKFSVLCLVNDARQTPGDCDGYIELASRSTLAFAGVGGGYQKFIPDTVSRDDSDRLARRLATVTQVMLDARRELPRSVRFSTILGLGELKSYKPDSWWCDPENPSDSWHPAPVGMTGPDVHQDRLLINLNEGFHGVHGIVAGTTGSGKSEFLLTFLMSLAVLHSPDRLNLMLIDFKGGATFKDLENLPHTVGMVTDLEGYQAERALLAINSELDRRKNRLQRVGAANIREYRRKQRSEPSLEHIPNLMIVIDEFDELVRDYPDFVNELIRVAKQGRSLGVHLLFATQQPSQVKEGLLRNLTYWIALRVTSPDDSKTMVSIPDAAYLTTETPGRGYFRVNKQVVAFQSARVTIPYQPFEQGESYGEVDITGRRRVISAQDLGIERFVDSVASICDHYHHDANALHAMVVKVLDQYEQALQRRELPQPVSDDRRTFQSIIDNALRRYLEVCQHADVSPTDEGRAIIRTMVAQLQGKHEVDTELALIAQAMEQARSPQYAASKYRVWTMPLPADIPLVTLLDQAPADHWMKAPVGLLDYPTRAEQRPLVLDLIGEHGNVLVVGAPRSGKTVLLRTLMLALAINHSPKDLWIYTIDSNGRGCGMALSTEPADDPRDRVLPHLADRLTPQDSARIERLLVELDAAIEDRRRLFREYGADTLHDYRQRHSRNPSLPSPPPVILVVIDTIADLVDAQPESTIESFLAIIREARSYGIAFVATAGTAKEVSRWQGLFETRIVLRVSDENDSDALLGKKVAFRIRADQPGRAFLRTSNGPVELHIAFPALRDTQQYARGRQPDDMMRYTNLEEQQLAHAIKIAARRYRALSSFSLPHPLRLLPERIELKELLDETTPPAIPFARDNLTLRPVLLDFDGGMNHLLIAGGPDSGKSEALRAILCALALRSTPDQTRFVLVDYRRKTLDIFAKSPFAGEYPVKIPDHPVPAPTSFANAKGEQRAVTLVTTEAELAGLCMALLDDLQKRVKDGVAEPRLVLVVNDLDLMIGREPEYLASLASYAMRGSDIGFHVILAATDFSSLQNNQLVKAIRTERCGLYLGKPVEAGSDTPNIAGVGVKWTKTLAKAQFPPGRGLALVRGQQMLVQVALATSDLLNTLVCPPQNVAADDHSAMSGTADSREFVDGAAITDLCAVPECIDGDHPLRGEVGQLPDLQTVTAFSNGASAAIQSSDGNQESDNRREL</sequence>
<keyword evidence="8" id="KW-1185">Reference proteome</keyword>
<keyword evidence="7" id="KW-0131">Cell cycle</keyword>
<feature type="domain" description="FtsK" evidence="6">
    <location>
        <begin position="929"/>
        <end position="1131"/>
    </location>
</feature>
<reference evidence="7 8" key="1">
    <citation type="submission" date="2007-08" db="EMBL/GenBank/DDBJ databases">
        <title>Complete sequence of Roseiflexus castenholzii DSM 13941.</title>
        <authorList>
            <consortium name="US DOE Joint Genome Institute"/>
            <person name="Copeland A."/>
            <person name="Lucas S."/>
            <person name="Lapidus A."/>
            <person name="Barry K."/>
            <person name="Glavina del Rio T."/>
            <person name="Dalin E."/>
            <person name="Tice H."/>
            <person name="Pitluck S."/>
            <person name="Thompson L.S."/>
            <person name="Brettin T."/>
            <person name="Bruce D."/>
            <person name="Detter J.C."/>
            <person name="Han C."/>
            <person name="Tapia R."/>
            <person name="Schmutz J."/>
            <person name="Larimer F."/>
            <person name="Land M."/>
            <person name="Hauser L."/>
            <person name="Kyrpides N."/>
            <person name="Mikhailova N."/>
            <person name="Bryant D.A."/>
            <person name="Hanada S."/>
            <person name="Tsukatani Y."/>
            <person name="Richardson P."/>
        </authorList>
    </citation>
    <scope>NUCLEOTIDE SEQUENCE [LARGE SCALE GENOMIC DNA]</scope>
    <source>
        <strain evidence="8">DSM 13941 / HLO8</strain>
    </source>
</reference>
<dbReference type="SUPFAM" id="SSF52540">
    <property type="entry name" value="P-loop containing nucleoside triphosphate hydrolases"/>
    <property type="match status" value="3"/>
</dbReference>
<dbReference type="SMART" id="SM00382">
    <property type="entry name" value="AAA"/>
    <property type="match status" value="3"/>
</dbReference>
<evidence type="ECO:0000256" key="5">
    <source>
        <dbReference type="SAM" id="Phobius"/>
    </source>
</evidence>
<dbReference type="PROSITE" id="PS50901">
    <property type="entry name" value="FTSK"/>
    <property type="match status" value="3"/>
</dbReference>
<gene>
    <name evidence="7" type="ordered locus">Rcas_2124</name>
</gene>
<keyword evidence="5" id="KW-0472">Membrane</keyword>
<name>A7NL39_ROSCS</name>
<dbReference type="GO" id="GO:0003677">
    <property type="term" value="F:DNA binding"/>
    <property type="evidence" value="ECO:0007669"/>
    <property type="project" value="InterPro"/>
</dbReference>
<keyword evidence="1 3" id="KW-0547">Nucleotide-binding</keyword>
<evidence type="ECO:0000259" key="6">
    <source>
        <dbReference type="PROSITE" id="PS50901"/>
    </source>
</evidence>
<dbReference type="STRING" id="383372.Rcas_2124"/>
<dbReference type="Proteomes" id="UP000000263">
    <property type="component" value="Chromosome"/>
</dbReference>
<evidence type="ECO:0000256" key="1">
    <source>
        <dbReference type="ARBA" id="ARBA00022741"/>
    </source>
</evidence>
<evidence type="ECO:0000313" key="7">
    <source>
        <dbReference type="EMBL" id="ABU58209.1"/>
    </source>
</evidence>
<dbReference type="KEGG" id="rca:Rcas_2124"/>
<feature type="transmembrane region" description="Helical" evidence="5">
    <location>
        <begin position="74"/>
        <end position="95"/>
    </location>
</feature>
<keyword evidence="5" id="KW-1133">Transmembrane helix</keyword>
<evidence type="ECO:0000256" key="4">
    <source>
        <dbReference type="SAM" id="MobiDB-lite"/>
    </source>
</evidence>
<dbReference type="CDD" id="cd01127">
    <property type="entry name" value="TrwB_TraG_TraD_VirD4"/>
    <property type="match status" value="1"/>
</dbReference>
<feature type="region of interest" description="Disordered" evidence="4">
    <location>
        <begin position="1"/>
        <end position="51"/>
    </location>
</feature>
<proteinExistence type="predicted"/>
<dbReference type="InterPro" id="IPR002543">
    <property type="entry name" value="FtsK_dom"/>
</dbReference>
<dbReference type="EMBL" id="CP000804">
    <property type="protein sequence ID" value="ABU58209.1"/>
    <property type="molecule type" value="Genomic_DNA"/>
</dbReference>
<dbReference type="InterPro" id="IPR027417">
    <property type="entry name" value="P-loop_NTPase"/>
</dbReference>
<dbReference type="GO" id="GO:0005524">
    <property type="term" value="F:ATP binding"/>
    <property type="evidence" value="ECO:0007669"/>
    <property type="project" value="UniProtKB-UniRule"/>
</dbReference>
<feature type="binding site" evidence="3">
    <location>
        <begin position="529"/>
        <end position="536"/>
    </location>
    <ligand>
        <name>ATP</name>
        <dbReference type="ChEBI" id="CHEBI:30616"/>
    </ligand>
</feature>
<dbReference type="Pfam" id="PF01580">
    <property type="entry name" value="FtsK_SpoIIIE"/>
    <property type="match status" value="3"/>
</dbReference>
<dbReference type="PANTHER" id="PTHR22683:SF1">
    <property type="entry name" value="TYPE VII SECRETION SYSTEM PROTEIN ESSC"/>
    <property type="match status" value="1"/>
</dbReference>
<accession>A7NL39</accession>
<feature type="binding site" evidence="3">
    <location>
        <begin position="947"/>
        <end position="954"/>
    </location>
    <ligand>
        <name>ATP</name>
        <dbReference type="ChEBI" id="CHEBI:30616"/>
    </ligand>
</feature>
<feature type="binding site" evidence="3">
    <location>
        <begin position="1265"/>
        <end position="1272"/>
    </location>
    <ligand>
        <name>ATP</name>
        <dbReference type="ChEBI" id="CHEBI:30616"/>
    </ligand>
</feature>
<dbReference type="PANTHER" id="PTHR22683">
    <property type="entry name" value="SPORULATION PROTEIN RELATED"/>
    <property type="match status" value="1"/>
</dbReference>
<dbReference type="InterPro" id="IPR050206">
    <property type="entry name" value="FtsK/SpoIIIE/SftA"/>
</dbReference>
<dbReference type="InterPro" id="IPR003593">
    <property type="entry name" value="AAA+_ATPase"/>
</dbReference>
<dbReference type="HOGENOM" id="CLU_003134_6_0_0"/>
<feature type="compositionally biased region" description="Low complexity" evidence="4">
    <location>
        <begin position="9"/>
        <end position="23"/>
    </location>
</feature>
<keyword evidence="5" id="KW-0812">Transmembrane</keyword>
<keyword evidence="7" id="KW-0132">Cell division</keyword>
<dbReference type="GO" id="GO:0051301">
    <property type="term" value="P:cell division"/>
    <property type="evidence" value="ECO:0007669"/>
    <property type="project" value="UniProtKB-KW"/>
</dbReference>
<feature type="domain" description="FtsK" evidence="6">
    <location>
        <begin position="509"/>
        <end position="702"/>
    </location>
</feature>
<feature type="domain" description="FtsK" evidence="6">
    <location>
        <begin position="1247"/>
        <end position="1443"/>
    </location>
</feature>
<evidence type="ECO:0000256" key="2">
    <source>
        <dbReference type="ARBA" id="ARBA00022840"/>
    </source>
</evidence>
<protein>
    <submittedName>
        <fullName evidence="7">Cell divisionFtsK/SpoIIIE</fullName>
    </submittedName>
</protein>
<evidence type="ECO:0000313" key="8">
    <source>
        <dbReference type="Proteomes" id="UP000000263"/>
    </source>
</evidence>
<organism evidence="7 8">
    <name type="scientific">Roseiflexus castenholzii (strain DSM 13941 / HLO8)</name>
    <dbReference type="NCBI Taxonomy" id="383372"/>
    <lineage>
        <taxon>Bacteria</taxon>
        <taxon>Bacillati</taxon>
        <taxon>Chloroflexota</taxon>
        <taxon>Chloroflexia</taxon>
        <taxon>Chloroflexales</taxon>
        <taxon>Roseiflexineae</taxon>
        <taxon>Roseiflexaceae</taxon>
        <taxon>Roseiflexus</taxon>
    </lineage>
</organism>